<evidence type="ECO:0000313" key="2">
    <source>
        <dbReference type="Proteomes" id="UP000278775"/>
    </source>
</evidence>
<gene>
    <name evidence="1" type="ORF">D1631_05495</name>
</gene>
<dbReference type="AlphaFoldDB" id="A0A3M7TED1"/>
<sequence>MKLSKQSGMPEYGRIYFDMINMKFPERLEEMSSFLNKNEFSILDVVKINEKLFPRLDQDAERENQLRRSYDKSTIFEILDYKKKYNLNDSQLARHFKLSRATVRKWKRIFY</sequence>
<organism evidence="1 2">
    <name type="scientific">Chryseobacterium nematophagum</name>
    <dbReference type="NCBI Taxonomy" id="2305228"/>
    <lineage>
        <taxon>Bacteria</taxon>
        <taxon>Pseudomonadati</taxon>
        <taxon>Bacteroidota</taxon>
        <taxon>Flavobacteriia</taxon>
        <taxon>Flavobacteriales</taxon>
        <taxon>Weeksellaceae</taxon>
        <taxon>Chryseobacterium group</taxon>
        <taxon>Chryseobacterium</taxon>
    </lineage>
</organism>
<reference evidence="1 2" key="1">
    <citation type="submission" date="2018-08" db="EMBL/GenBank/DDBJ databases">
        <title>Chryseobacterium nematophagum: a novel matrix digesting pathogen of nematodes.</title>
        <authorList>
            <person name="Page A."/>
            <person name="Roberts M."/>
            <person name="Felix M.-A."/>
            <person name="Weir W."/>
        </authorList>
    </citation>
    <scope>NUCLEOTIDE SEQUENCE [LARGE SCALE GENOMIC DNA]</scope>
    <source>
        <strain evidence="1 2">JUb129</strain>
    </source>
</reference>
<evidence type="ECO:0000313" key="1">
    <source>
        <dbReference type="EMBL" id="RNA61424.1"/>
    </source>
</evidence>
<dbReference type="OrthoDB" id="1260127at2"/>
<name>A0A3M7TED1_9FLAO</name>
<comment type="caution">
    <text evidence="1">The sequence shown here is derived from an EMBL/GenBank/DDBJ whole genome shotgun (WGS) entry which is preliminary data.</text>
</comment>
<dbReference type="EMBL" id="QWIU01000002">
    <property type="protein sequence ID" value="RNA61424.1"/>
    <property type="molecule type" value="Genomic_DNA"/>
</dbReference>
<dbReference type="Proteomes" id="UP000278775">
    <property type="component" value="Unassembled WGS sequence"/>
</dbReference>
<dbReference type="RefSeq" id="WP_122635565.1">
    <property type="nucleotide sequence ID" value="NZ_QWIU01000002.1"/>
</dbReference>
<accession>A0A3M7TED1</accession>
<proteinExistence type="predicted"/>
<protein>
    <submittedName>
        <fullName evidence="1">Helix-turn-helix domain-containing protein</fullName>
    </submittedName>
</protein>